<name>A0A9P6CYB9_9AGAR</name>
<gene>
    <name evidence="11" type="ORF">BDN70DRAFT_838285</name>
</gene>
<evidence type="ECO:0000256" key="7">
    <source>
        <dbReference type="ARBA" id="ARBA00023004"/>
    </source>
</evidence>
<dbReference type="InterPro" id="IPR001128">
    <property type="entry name" value="Cyt_P450"/>
</dbReference>
<comment type="caution">
    <text evidence="11">The sequence shown here is derived from an EMBL/GenBank/DDBJ whole genome shotgun (WGS) entry which is preliminary data.</text>
</comment>
<keyword evidence="4 9" id="KW-0349">Heme</keyword>
<evidence type="ECO:0000256" key="9">
    <source>
        <dbReference type="PIRSR" id="PIRSR602401-1"/>
    </source>
</evidence>
<keyword evidence="6" id="KW-0560">Oxidoreductase</keyword>
<dbReference type="Pfam" id="PF00067">
    <property type="entry name" value="p450"/>
    <property type="match status" value="1"/>
</dbReference>
<protein>
    <submittedName>
        <fullName evidence="11">Cytochrome P450</fullName>
    </submittedName>
</protein>
<comment type="cofactor">
    <cofactor evidence="1 9">
        <name>heme</name>
        <dbReference type="ChEBI" id="CHEBI:30413"/>
    </cofactor>
</comment>
<dbReference type="GO" id="GO:0016705">
    <property type="term" value="F:oxidoreductase activity, acting on paired donors, with incorporation or reduction of molecular oxygen"/>
    <property type="evidence" value="ECO:0007669"/>
    <property type="project" value="InterPro"/>
</dbReference>
<evidence type="ECO:0000256" key="5">
    <source>
        <dbReference type="ARBA" id="ARBA00022723"/>
    </source>
</evidence>
<dbReference type="PRINTS" id="PR00463">
    <property type="entry name" value="EP450I"/>
</dbReference>
<keyword evidence="10" id="KW-1133">Transmembrane helix</keyword>
<dbReference type="GO" id="GO:0005506">
    <property type="term" value="F:iron ion binding"/>
    <property type="evidence" value="ECO:0007669"/>
    <property type="project" value="InterPro"/>
</dbReference>
<keyword evidence="10" id="KW-0472">Membrane</keyword>
<dbReference type="InterPro" id="IPR002401">
    <property type="entry name" value="Cyt_P450_E_grp-I"/>
</dbReference>
<dbReference type="Gene3D" id="1.10.630.10">
    <property type="entry name" value="Cytochrome P450"/>
    <property type="match status" value="1"/>
</dbReference>
<dbReference type="InterPro" id="IPR036396">
    <property type="entry name" value="Cyt_P450_sf"/>
</dbReference>
<dbReference type="SUPFAM" id="SSF48264">
    <property type="entry name" value="Cytochrome P450"/>
    <property type="match status" value="1"/>
</dbReference>
<feature type="binding site" description="axial binding residue" evidence="9">
    <location>
        <position position="446"/>
    </location>
    <ligand>
        <name>heme</name>
        <dbReference type="ChEBI" id="CHEBI:30413"/>
    </ligand>
    <ligandPart>
        <name>Fe</name>
        <dbReference type="ChEBI" id="CHEBI:18248"/>
    </ligandPart>
</feature>
<feature type="transmembrane region" description="Helical" evidence="10">
    <location>
        <begin position="6"/>
        <end position="25"/>
    </location>
</feature>
<keyword evidence="8" id="KW-0503">Monooxygenase</keyword>
<evidence type="ECO:0000313" key="11">
    <source>
        <dbReference type="EMBL" id="KAF9477129.1"/>
    </source>
</evidence>
<dbReference type="AlphaFoldDB" id="A0A9P6CYB9"/>
<keyword evidence="5 9" id="KW-0479">Metal-binding</keyword>
<accession>A0A9P6CYB9</accession>
<organism evidence="11 12">
    <name type="scientific">Pholiota conissans</name>
    <dbReference type="NCBI Taxonomy" id="109636"/>
    <lineage>
        <taxon>Eukaryota</taxon>
        <taxon>Fungi</taxon>
        <taxon>Dikarya</taxon>
        <taxon>Basidiomycota</taxon>
        <taxon>Agaricomycotina</taxon>
        <taxon>Agaricomycetes</taxon>
        <taxon>Agaricomycetidae</taxon>
        <taxon>Agaricales</taxon>
        <taxon>Agaricineae</taxon>
        <taxon>Strophariaceae</taxon>
        <taxon>Pholiota</taxon>
    </lineage>
</organism>
<reference evidence="11" key="1">
    <citation type="submission" date="2020-11" db="EMBL/GenBank/DDBJ databases">
        <authorList>
            <consortium name="DOE Joint Genome Institute"/>
            <person name="Ahrendt S."/>
            <person name="Riley R."/>
            <person name="Andreopoulos W."/>
            <person name="Labutti K."/>
            <person name="Pangilinan J."/>
            <person name="Ruiz-Duenas F.J."/>
            <person name="Barrasa J.M."/>
            <person name="Sanchez-Garcia M."/>
            <person name="Camarero S."/>
            <person name="Miyauchi S."/>
            <person name="Serrano A."/>
            <person name="Linde D."/>
            <person name="Babiker R."/>
            <person name="Drula E."/>
            <person name="Ayuso-Fernandez I."/>
            <person name="Pacheco R."/>
            <person name="Padilla G."/>
            <person name="Ferreira P."/>
            <person name="Barriuso J."/>
            <person name="Kellner H."/>
            <person name="Castanera R."/>
            <person name="Alfaro M."/>
            <person name="Ramirez L."/>
            <person name="Pisabarro A.G."/>
            <person name="Kuo A."/>
            <person name="Tritt A."/>
            <person name="Lipzen A."/>
            <person name="He G."/>
            <person name="Yan M."/>
            <person name="Ng V."/>
            <person name="Cullen D."/>
            <person name="Martin F."/>
            <person name="Rosso M.-N."/>
            <person name="Henrissat B."/>
            <person name="Hibbett D."/>
            <person name="Martinez A.T."/>
            <person name="Grigoriev I.V."/>
        </authorList>
    </citation>
    <scope>NUCLEOTIDE SEQUENCE</scope>
    <source>
        <strain evidence="11">CIRM-BRFM 674</strain>
    </source>
</reference>
<dbReference type="PANTHER" id="PTHR46300">
    <property type="entry name" value="P450, PUTATIVE (EUROFUNG)-RELATED-RELATED"/>
    <property type="match status" value="1"/>
</dbReference>
<dbReference type="GO" id="GO:0004497">
    <property type="term" value="F:monooxygenase activity"/>
    <property type="evidence" value="ECO:0007669"/>
    <property type="project" value="UniProtKB-KW"/>
</dbReference>
<keyword evidence="12" id="KW-1185">Reference proteome</keyword>
<comment type="pathway">
    <text evidence="2">Secondary metabolite biosynthesis.</text>
</comment>
<comment type="similarity">
    <text evidence="3">Belongs to the cytochrome P450 family.</text>
</comment>
<dbReference type="Proteomes" id="UP000807469">
    <property type="component" value="Unassembled WGS sequence"/>
</dbReference>
<dbReference type="CDD" id="cd11065">
    <property type="entry name" value="CYP64-like"/>
    <property type="match status" value="1"/>
</dbReference>
<dbReference type="PANTHER" id="PTHR46300:SF7">
    <property type="entry name" value="P450, PUTATIVE (EUROFUNG)-RELATED"/>
    <property type="match status" value="1"/>
</dbReference>
<dbReference type="OrthoDB" id="3934656at2759"/>
<sequence>MADSVSSTISVTFPFIGAILAIVAFKRFTVWWKDSKPLPYPPGPKPLPIVENMFDFPKGDPTICYYNWGKKYNSDILHASSLGFHVVVLNSLEDAEELLEKRASNYSDRLMTPVLELMGVGSNMAMMHHGPTWRKHRRIAQQHFRLDMMSAHEPIQARRVHIMLKALLDDPDNLFNHHKVLSLSIPLEFMYGYDIKSLDDSYIVNAQKMIELSSKYFNPDSTLINFFPILGKIPAWVPGASAQGVVAAVREIIHDLVTEPMEMVKDAVNNGTAVPSVLSDFIEAKQGTPEFEDEAKIVSELAFTIYGAASDTIISALAALFYILVTRPDIQKKGQEEIDRVVGMERLPQFGDRALLPYTDALYRELLRFYPPTPMAVPHRVKEDDTYKGYFIPKGTIVSANVWAMTRDENLYPDPHVFKPERFINENGELTNDARVLTYGFGRRICIGKYSASATLWMTIVSVLACFNFSKAKDADGKDIEISDEFKFFAVITHKTPFKCAITPRSEVVRRLVEEVVAAEKLKPQGNVA</sequence>
<evidence type="ECO:0000256" key="3">
    <source>
        <dbReference type="ARBA" id="ARBA00010617"/>
    </source>
</evidence>
<dbReference type="EMBL" id="MU155271">
    <property type="protein sequence ID" value="KAF9477129.1"/>
    <property type="molecule type" value="Genomic_DNA"/>
</dbReference>
<proteinExistence type="inferred from homology"/>
<evidence type="ECO:0000256" key="6">
    <source>
        <dbReference type="ARBA" id="ARBA00023002"/>
    </source>
</evidence>
<evidence type="ECO:0000256" key="8">
    <source>
        <dbReference type="ARBA" id="ARBA00023033"/>
    </source>
</evidence>
<evidence type="ECO:0000256" key="2">
    <source>
        <dbReference type="ARBA" id="ARBA00005179"/>
    </source>
</evidence>
<evidence type="ECO:0000256" key="1">
    <source>
        <dbReference type="ARBA" id="ARBA00001971"/>
    </source>
</evidence>
<evidence type="ECO:0000313" key="12">
    <source>
        <dbReference type="Proteomes" id="UP000807469"/>
    </source>
</evidence>
<evidence type="ECO:0000256" key="4">
    <source>
        <dbReference type="ARBA" id="ARBA00022617"/>
    </source>
</evidence>
<keyword evidence="7 9" id="KW-0408">Iron</keyword>
<evidence type="ECO:0000256" key="10">
    <source>
        <dbReference type="SAM" id="Phobius"/>
    </source>
</evidence>
<dbReference type="InterPro" id="IPR050364">
    <property type="entry name" value="Cytochrome_P450_fung"/>
</dbReference>
<keyword evidence="10" id="KW-0812">Transmembrane</keyword>
<dbReference type="GO" id="GO:0020037">
    <property type="term" value="F:heme binding"/>
    <property type="evidence" value="ECO:0007669"/>
    <property type="project" value="InterPro"/>
</dbReference>